<dbReference type="InterPro" id="IPR046335">
    <property type="entry name" value="LacI/GalR-like_sensor"/>
</dbReference>
<keyword evidence="1" id="KW-0678">Repressor</keyword>
<evidence type="ECO:0000259" key="6">
    <source>
        <dbReference type="PROSITE" id="PS50932"/>
    </source>
</evidence>
<evidence type="ECO:0000313" key="7">
    <source>
        <dbReference type="EMBL" id="MFE9603854.1"/>
    </source>
</evidence>
<evidence type="ECO:0000256" key="4">
    <source>
        <dbReference type="ARBA" id="ARBA00023163"/>
    </source>
</evidence>
<dbReference type="PANTHER" id="PTHR30146">
    <property type="entry name" value="LACI-RELATED TRANSCRIPTIONAL REPRESSOR"/>
    <property type="match status" value="1"/>
</dbReference>
<name>A0ABW6MDP2_9ACTN</name>
<evidence type="ECO:0000256" key="5">
    <source>
        <dbReference type="SAM" id="MobiDB-lite"/>
    </source>
</evidence>
<keyword evidence="4" id="KW-0804">Transcription</keyword>
<dbReference type="RefSeq" id="WP_388112739.1">
    <property type="nucleotide sequence ID" value="NZ_JBIAHM010000014.1"/>
</dbReference>
<evidence type="ECO:0000256" key="2">
    <source>
        <dbReference type="ARBA" id="ARBA00023015"/>
    </source>
</evidence>
<keyword evidence="8" id="KW-1185">Reference proteome</keyword>
<dbReference type="Pfam" id="PF13377">
    <property type="entry name" value="Peripla_BP_3"/>
    <property type="match status" value="1"/>
</dbReference>
<dbReference type="InterPro" id="IPR028082">
    <property type="entry name" value="Peripla_BP_I"/>
</dbReference>
<dbReference type="SUPFAM" id="SSF47413">
    <property type="entry name" value="lambda repressor-like DNA-binding domains"/>
    <property type="match status" value="1"/>
</dbReference>
<protein>
    <submittedName>
        <fullName evidence="7">LacI family DNA-binding transcriptional regulator</fullName>
    </submittedName>
</protein>
<feature type="region of interest" description="Disordered" evidence="5">
    <location>
        <begin position="1"/>
        <end position="20"/>
    </location>
</feature>
<evidence type="ECO:0000256" key="1">
    <source>
        <dbReference type="ARBA" id="ARBA00022491"/>
    </source>
</evidence>
<dbReference type="PROSITE" id="PS00356">
    <property type="entry name" value="HTH_LACI_1"/>
    <property type="match status" value="1"/>
</dbReference>
<dbReference type="InterPro" id="IPR010982">
    <property type="entry name" value="Lambda_DNA-bd_dom_sf"/>
</dbReference>
<gene>
    <name evidence="7" type="ORF">ACFYNQ_35480</name>
</gene>
<keyword evidence="3 7" id="KW-0238">DNA-binding</keyword>
<sequence>MPSSQDQTPGPVDPSRRRRPTLTDVAAMAGVSVSTVSRALDGNPRIPGETRQKVVEAATALGFRRNISARSLRTQSSMLVGVVVPDIAIAFYATVLKAAQNVLEAAGYQVVVMNTERDAQHETVALRTLQDRQVDGLLVATSGGYVPDRGPVVFFDHVIPDTGLGYVSPDNAGGMTTLVEHLAVVHGHTRIAFLGVPPGPTDRTQRMENAPATERLEAFRNVMGARRLPVPPEYLAYGDHEWTEASAQQAIAELMRVAEPPTAVIAAGDTLALGALRQLRADQYKVGTDIALVSFDDPVSSDLLDPPMTALRRHDRELGEISARMLLDALEGRKSGVAPKTEHPTETRVPLDLIVRRSCGCAPETPESEPPP</sequence>
<dbReference type="CDD" id="cd01392">
    <property type="entry name" value="HTH_LacI"/>
    <property type="match status" value="1"/>
</dbReference>
<dbReference type="PROSITE" id="PS50932">
    <property type="entry name" value="HTH_LACI_2"/>
    <property type="match status" value="1"/>
</dbReference>
<reference evidence="7 8" key="1">
    <citation type="submission" date="2024-10" db="EMBL/GenBank/DDBJ databases">
        <title>The Natural Products Discovery Center: Release of the First 8490 Sequenced Strains for Exploring Actinobacteria Biosynthetic Diversity.</title>
        <authorList>
            <person name="Kalkreuter E."/>
            <person name="Kautsar S.A."/>
            <person name="Yang D."/>
            <person name="Bader C.D."/>
            <person name="Teijaro C.N."/>
            <person name="Fluegel L."/>
            <person name="Davis C.M."/>
            <person name="Simpson J.R."/>
            <person name="Lauterbach L."/>
            <person name="Steele A.D."/>
            <person name="Gui C."/>
            <person name="Meng S."/>
            <person name="Li G."/>
            <person name="Viehrig K."/>
            <person name="Ye F."/>
            <person name="Su P."/>
            <person name="Kiefer A.F."/>
            <person name="Nichols A."/>
            <person name="Cepeda A.J."/>
            <person name="Yan W."/>
            <person name="Fan B."/>
            <person name="Jiang Y."/>
            <person name="Adhikari A."/>
            <person name="Zheng C.-J."/>
            <person name="Schuster L."/>
            <person name="Cowan T.M."/>
            <person name="Smanski M.J."/>
            <person name="Chevrette M.G."/>
            <person name="De Carvalho L.P.S."/>
            <person name="Shen B."/>
        </authorList>
    </citation>
    <scope>NUCLEOTIDE SEQUENCE [LARGE SCALE GENOMIC DNA]</scope>
    <source>
        <strain evidence="7 8">NPDC006488</strain>
    </source>
</reference>
<comment type="caution">
    <text evidence="7">The sequence shown here is derived from an EMBL/GenBank/DDBJ whole genome shotgun (WGS) entry which is preliminary data.</text>
</comment>
<organism evidence="7 8">
    <name type="scientific">Streptomyces hokutonensis</name>
    <dbReference type="NCBI Taxonomy" id="1306990"/>
    <lineage>
        <taxon>Bacteria</taxon>
        <taxon>Bacillati</taxon>
        <taxon>Actinomycetota</taxon>
        <taxon>Actinomycetes</taxon>
        <taxon>Kitasatosporales</taxon>
        <taxon>Streptomycetaceae</taxon>
        <taxon>Streptomyces</taxon>
    </lineage>
</organism>
<feature type="domain" description="HTH lacI-type" evidence="6">
    <location>
        <begin position="20"/>
        <end position="74"/>
    </location>
</feature>
<dbReference type="Gene3D" id="3.40.50.2300">
    <property type="match status" value="2"/>
</dbReference>
<dbReference type="CDD" id="cd06267">
    <property type="entry name" value="PBP1_LacI_sugar_binding-like"/>
    <property type="match status" value="1"/>
</dbReference>
<accession>A0ABW6MDP2</accession>
<dbReference type="Gene3D" id="1.10.260.40">
    <property type="entry name" value="lambda repressor-like DNA-binding domains"/>
    <property type="match status" value="1"/>
</dbReference>
<dbReference type="PANTHER" id="PTHR30146:SF148">
    <property type="entry name" value="HTH-TYPE TRANSCRIPTIONAL REPRESSOR PURR-RELATED"/>
    <property type="match status" value="1"/>
</dbReference>
<dbReference type="EMBL" id="JBIAHM010000014">
    <property type="protein sequence ID" value="MFE9603854.1"/>
    <property type="molecule type" value="Genomic_DNA"/>
</dbReference>
<dbReference type="Proteomes" id="UP001601303">
    <property type="component" value="Unassembled WGS sequence"/>
</dbReference>
<evidence type="ECO:0000313" key="8">
    <source>
        <dbReference type="Proteomes" id="UP001601303"/>
    </source>
</evidence>
<dbReference type="GO" id="GO:0003677">
    <property type="term" value="F:DNA binding"/>
    <property type="evidence" value="ECO:0007669"/>
    <property type="project" value="UniProtKB-KW"/>
</dbReference>
<dbReference type="Pfam" id="PF00356">
    <property type="entry name" value="LacI"/>
    <property type="match status" value="1"/>
</dbReference>
<keyword evidence="2" id="KW-0805">Transcription regulation</keyword>
<evidence type="ECO:0000256" key="3">
    <source>
        <dbReference type="ARBA" id="ARBA00023125"/>
    </source>
</evidence>
<dbReference type="SUPFAM" id="SSF53822">
    <property type="entry name" value="Periplasmic binding protein-like I"/>
    <property type="match status" value="1"/>
</dbReference>
<proteinExistence type="predicted"/>
<dbReference type="SMART" id="SM00354">
    <property type="entry name" value="HTH_LACI"/>
    <property type="match status" value="1"/>
</dbReference>
<dbReference type="InterPro" id="IPR000843">
    <property type="entry name" value="HTH_LacI"/>
</dbReference>